<keyword evidence="1" id="KW-0808">Transferase</keyword>
<proteinExistence type="predicted"/>
<keyword evidence="4" id="KW-0067">ATP-binding</keyword>
<name>A0A1D2N1A1_ORCCI</name>
<sequence length="54" mass="5868">MSIRESGAPIYTSIGNRSNTVPNPALAVQSNDGKQDYRPAYTLVDSNAERTGRQ</sequence>
<evidence type="ECO:0000256" key="2">
    <source>
        <dbReference type="ARBA" id="ARBA00022695"/>
    </source>
</evidence>
<evidence type="ECO:0000256" key="4">
    <source>
        <dbReference type="ARBA" id="ARBA00022840"/>
    </source>
</evidence>
<dbReference type="GO" id="GO:0003919">
    <property type="term" value="F:FMN adenylyltransferase activity"/>
    <property type="evidence" value="ECO:0007669"/>
    <property type="project" value="TreeGrafter"/>
</dbReference>
<evidence type="ECO:0000256" key="5">
    <source>
        <dbReference type="SAM" id="MobiDB-lite"/>
    </source>
</evidence>
<dbReference type="InterPro" id="IPR014729">
    <property type="entry name" value="Rossmann-like_a/b/a_fold"/>
</dbReference>
<dbReference type="PANTHER" id="PTHR23293">
    <property type="entry name" value="FAD SYNTHETASE-RELATED FMN ADENYLYLTRANSFERASE"/>
    <property type="match status" value="1"/>
</dbReference>
<gene>
    <name evidence="6" type="ORF">Ocin01_07622</name>
</gene>
<feature type="region of interest" description="Disordered" evidence="5">
    <location>
        <begin position="1"/>
        <end position="54"/>
    </location>
</feature>
<dbReference type="AlphaFoldDB" id="A0A1D2N1A1"/>
<dbReference type="GO" id="GO:0006747">
    <property type="term" value="P:FAD biosynthetic process"/>
    <property type="evidence" value="ECO:0007669"/>
    <property type="project" value="TreeGrafter"/>
</dbReference>
<dbReference type="Gene3D" id="3.40.50.620">
    <property type="entry name" value="HUPs"/>
    <property type="match status" value="1"/>
</dbReference>
<evidence type="ECO:0000313" key="7">
    <source>
        <dbReference type="Proteomes" id="UP000094527"/>
    </source>
</evidence>
<accession>A0A1D2N1A1</accession>
<organism evidence="6 7">
    <name type="scientific">Orchesella cincta</name>
    <name type="common">Springtail</name>
    <name type="synonym">Podura cincta</name>
    <dbReference type="NCBI Taxonomy" id="48709"/>
    <lineage>
        <taxon>Eukaryota</taxon>
        <taxon>Metazoa</taxon>
        <taxon>Ecdysozoa</taxon>
        <taxon>Arthropoda</taxon>
        <taxon>Hexapoda</taxon>
        <taxon>Collembola</taxon>
        <taxon>Entomobryomorpha</taxon>
        <taxon>Entomobryoidea</taxon>
        <taxon>Orchesellidae</taxon>
        <taxon>Orchesellinae</taxon>
        <taxon>Orchesella</taxon>
    </lineage>
</organism>
<dbReference type="Proteomes" id="UP000094527">
    <property type="component" value="Unassembled WGS sequence"/>
</dbReference>
<dbReference type="PANTHER" id="PTHR23293:SF9">
    <property type="entry name" value="FAD SYNTHASE"/>
    <property type="match status" value="1"/>
</dbReference>
<keyword evidence="2" id="KW-0548">Nucleotidyltransferase</keyword>
<evidence type="ECO:0000256" key="1">
    <source>
        <dbReference type="ARBA" id="ARBA00022679"/>
    </source>
</evidence>
<dbReference type="EMBL" id="LJIJ01000302">
    <property type="protein sequence ID" value="ODM99059.1"/>
    <property type="molecule type" value="Genomic_DNA"/>
</dbReference>
<feature type="compositionally biased region" description="Polar residues" evidence="5">
    <location>
        <begin position="13"/>
        <end position="32"/>
    </location>
</feature>
<dbReference type="GO" id="GO:0005524">
    <property type="term" value="F:ATP binding"/>
    <property type="evidence" value="ECO:0007669"/>
    <property type="project" value="UniProtKB-KW"/>
</dbReference>
<dbReference type="OrthoDB" id="270728at2759"/>
<reference evidence="6 7" key="1">
    <citation type="journal article" date="2016" name="Genome Biol. Evol.">
        <title>Gene Family Evolution Reflects Adaptation to Soil Environmental Stressors in the Genome of the Collembolan Orchesella cincta.</title>
        <authorList>
            <person name="Faddeeva-Vakhrusheva A."/>
            <person name="Derks M.F."/>
            <person name="Anvar S.Y."/>
            <person name="Agamennone V."/>
            <person name="Suring W."/>
            <person name="Smit S."/>
            <person name="van Straalen N.M."/>
            <person name="Roelofs D."/>
        </authorList>
    </citation>
    <scope>NUCLEOTIDE SEQUENCE [LARGE SCALE GENOMIC DNA]</scope>
    <source>
        <tissue evidence="6">Mixed pool</tissue>
    </source>
</reference>
<comment type="caution">
    <text evidence="6">The sequence shown here is derived from an EMBL/GenBank/DDBJ whole genome shotgun (WGS) entry which is preliminary data.</text>
</comment>
<protein>
    <submittedName>
        <fullName evidence="6">Putative FAD synthase</fullName>
    </submittedName>
</protein>
<evidence type="ECO:0000256" key="3">
    <source>
        <dbReference type="ARBA" id="ARBA00022741"/>
    </source>
</evidence>
<keyword evidence="7" id="KW-1185">Reference proteome</keyword>
<keyword evidence="3" id="KW-0547">Nucleotide-binding</keyword>
<evidence type="ECO:0000313" key="6">
    <source>
        <dbReference type="EMBL" id="ODM99059.1"/>
    </source>
</evidence>